<comment type="caution">
    <text evidence="2">The sequence shown here is derived from an EMBL/GenBank/DDBJ whole genome shotgun (WGS) entry which is preliminary data.</text>
</comment>
<dbReference type="Pfam" id="PF20135">
    <property type="entry name" value="DUF6525"/>
    <property type="match status" value="1"/>
</dbReference>
<evidence type="ECO:0000313" key="3">
    <source>
        <dbReference type="Proteomes" id="UP000264719"/>
    </source>
</evidence>
<proteinExistence type="predicted"/>
<sequence>MPRNTGYNTGHNTGRNTGRSTLPAKRHSRPAMQEYDRLPAELRRWLAGALLPWRPRSVARAFDKALARTGDRRRALAELDQLQRRLIARDAAAIWGRDHPDAG</sequence>
<dbReference type="RefSeq" id="WP_339855445.1">
    <property type="nucleotide sequence ID" value="NZ_CAXAXR010000021.1"/>
</dbReference>
<dbReference type="InterPro" id="IPR045386">
    <property type="entry name" value="DUF6525"/>
</dbReference>
<reference evidence="2 3" key="1">
    <citation type="journal article" date="2018" name="Nat. Biotechnol.">
        <title>A standardized bacterial taxonomy based on genome phylogeny substantially revises the tree of life.</title>
        <authorList>
            <person name="Parks D.H."/>
            <person name="Chuvochina M."/>
            <person name="Waite D.W."/>
            <person name="Rinke C."/>
            <person name="Skarshewski A."/>
            <person name="Chaumeil P.A."/>
            <person name="Hugenholtz P."/>
        </authorList>
    </citation>
    <scope>NUCLEOTIDE SEQUENCE [LARGE SCALE GENOMIC DNA]</scope>
    <source>
        <strain evidence="2">UBA9169</strain>
    </source>
</reference>
<accession>A0A348WG04</accession>
<dbReference type="Proteomes" id="UP000264719">
    <property type="component" value="Unassembled WGS sequence"/>
</dbReference>
<name>A0A348WG04_9RHOB</name>
<organism evidence="2 3">
    <name type="scientific">Roseovarius nubinhibens</name>
    <dbReference type="NCBI Taxonomy" id="314263"/>
    <lineage>
        <taxon>Bacteria</taxon>
        <taxon>Pseudomonadati</taxon>
        <taxon>Pseudomonadota</taxon>
        <taxon>Alphaproteobacteria</taxon>
        <taxon>Rhodobacterales</taxon>
        <taxon>Roseobacteraceae</taxon>
        <taxon>Roseovarius</taxon>
    </lineage>
</organism>
<protein>
    <submittedName>
        <fullName evidence="2">Uncharacterized protein</fullName>
    </submittedName>
</protein>
<gene>
    <name evidence="2" type="ORF">DCS45_16565</name>
</gene>
<evidence type="ECO:0000256" key="1">
    <source>
        <dbReference type="SAM" id="MobiDB-lite"/>
    </source>
</evidence>
<dbReference type="AlphaFoldDB" id="A0A348WG04"/>
<dbReference type="EMBL" id="DMVW01000159">
    <property type="protein sequence ID" value="HAR53466.1"/>
    <property type="molecule type" value="Genomic_DNA"/>
</dbReference>
<feature type="compositionally biased region" description="Polar residues" evidence="1">
    <location>
        <begin position="1"/>
        <end position="20"/>
    </location>
</feature>
<feature type="region of interest" description="Disordered" evidence="1">
    <location>
        <begin position="1"/>
        <end position="34"/>
    </location>
</feature>
<evidence type="ECO:0000313" key="2">
    <source>
        <dbReference type="EMBL" id="HAR53466.1"/>
    </source>
</evidence>